<feature type="region of interest" description="Disordered" evidence="5">
    <location>
        <begin position="54"/>
        <end position="144"/>
    </location>
</feature>
<reference evidence="8 9" key="1">
    <citation type="submission" date="2018-06" db="EMBL/GenBank/DDBJ databases">
        <title>Complete Genomes of Monosporascus.</title>
        <authorList>
            <person name="Robinson A.J."/>
            <person name="Natvig D.O."/>
        </authorList>
    </citation>
    <scope>NUCLEOTIDE SEQUENCE [LARGE SCALE GENOMIC DNA]</scope>
    <source>
        <strain evidence="8 9">CBS 110550</strain>
    </source>
</reference>
<feature type="compositionally biased region" description="Basic and acidic residues" evidence="5">
    <location>
        <begin position="562"/>
        <end position="574"/>
    </location>
</feature>
<dbReference type="PANTHER" id="PTHR19336">
    <property type="entry name" value="UNCHARACTERIZED DUF1167"/>
    <property type="match status" value="1"/>
</dbReference>
<evidence type="ECO:0000256" key="1">
    <source>
        <dbReference type="ARBA" id="ARBA00004267"/>
    </source>
</evidence>
<dbReference type="GO" id="GO:0005815">
    <property type="term" value="C:microtubule organizing center"/>
    <property type="evidence" value="ECO:0007669"/>
    <property type="project" value="UniProtKB-SubCell"/>
</dbReference>
<feature type="compositionally biased region" description="Polar residues" evidence="5">
    <location>
        <begin position="920"/>
        <end position="929"/>
    </location>
</feature>
<feature type="region of interest" description="Disordered" evidence="5">
    <location>
        <begin position="865"/>
        <end position="939"/>
    </location>
</feature>
<feature type="compositionally biased region" description="Polar residues" evidence="5">
    <location>
        <begin position="227"/>
        <end position="238"/>
    </location>
</feature>
<gene>
    <name evidence="8" type="ORF">DL764_006058</name>
</gene>
<protein>
    <recommendedName>
        <fullName evidence="10">Cep57 centrosome microtubule-binding domain-containing protein</fullName>
    </recommendedName>
</protein>
<accession>A0A4Q4T629</accession>
<dbReference type="EMBL" id="QJNU01000341">
    <property type="protein sequence ID" value="RYP01855.1"/>
    <property type="molecule type" value="Genomic_DNA"/>
</dbReference>
<keyword evidence="2" id="KW-0963">Cytoplasm</keyword>
<evidence type="ECO:0000256" key="2">
    <source>
        <dbReference type="ARBA" id="ARBA00022490"/>
    </source>
</evidence>
<dbReference type="PANTHER" id="PTHR19336:SF9">
    <property type="entry name" value="SPINDLE POLE BODY PROTEIN PPC89"/>
    <property type="match status" value="1"/>
</dbReference>
<evidence type="ECO:0000259" key="6">
    <source>
        <dbReference type="Pfam" id="PF06657"/>
    </source>
</evidence>
<feature type="region of interest" description="Disordered" evidence="5">
    <location>
        <begin position="1"/>
        <end position="36"/>
    </location>
</feature>
<evidence type="ECO:0008006" key="10">
    <source>
        <dbReference type="Google" id="ProtNLM"/>
    </source>
</evidence>
<keyword evidence="4" id="KW-0175">Coiled coil</keyword>
<proteinExistence type="predicted"/>
<organism evidence="8 9">
    <name type="scientific">Monosporascus ibericus</name>
    <dbReference type="NCBI Taxonomy" id="155417"/>
    <lineage>
        <taxon>Eukaryota</taxon>
        <taxon>Fungi</taxon>
        <taxon>Dikarya</taxon>
        <taxon>Ascomycota</taxon>
        <taxon>Pezizomycotina</taxon>
        <taxon>Sordariomycetes</taxon>
        <taxon>Xylariomycetidae</taxon>
        <taxon>Xylariales</taxon>
        <taxon>Xylariales incertae sedis</taxon>
        <taxon>Monosporascus</taxon>
    </lineage>
</organism>
<feature type="region of interest" description="Disordered" evidence="5">
    <location>
        <begin position="256"/>
        <end position="283"/>
    </location>
</feature>
<dbReference type="Pfam" id="PF06657">
    <property type="entry name" value="Cep57_MT_bd"/>
    <property type="match status" value="1"/>
</dbReference>
<feature type="coiled-coil region" evidence="4">
    <location>
        <begin position="1122"/>
        <end position="1175"/>
    </location>
</feature>
<dbReference type="InterPro" id="IPR024957">
    <property type="entry name" value="Cep57_MT-bd_dom"/>
</dbReference>
<keyword evidence="9" id="KW-1185">Reference proteome</keyword>
<feature type="region of interest" description="Disordered" evidence="5">
    <location>
        <begin position="1069"/>
        <end position="1109"/>
    </location>
</feature>
<evidence type="ECO:0000256" key="3">
    <source>
        <dbReference type="ARBA" id="ARBA00023212"/>
    </source>
</evidence>
<evidence type="ECO:0000313" key="9">
    <source>
        <dbReference type="Proteomes" id="UP000293360"/>
    </source>
</evidence>
<dbReference type="Proteomes" id="UP000293360">
    <property type="component" value="Unassembled WGS sequence"/>
</dbReference>
<dbReference type="OrthoDB" id="76453at2759"/>
<name>A0A4Q4T629_9PEZI</name>
<dbReference type="AlphaFoldDB" id="A0A4Q4T629"/>
<feature type="region of interest" description="Disordered" evidence="5">
    <location>
        <begin position="174"/>
        <end position="244"/>
    </location>
</feature>
<evidence type="ECO:0000256" key="4">
    <source>
        <dbReference type="SAM" id="Coils"/>
    </source>
</evidence>
<dbReference type="InterPro" id="IPR051756">
    <property type="entry name" value="Centrosomal_MT-associated"/>
</dbReference>
<keyword evidence="3" id="KW-0206">Cytoskeleton</keyword>
<evidence type="ECO:0000259" key="7">
    <source>
        <dbReference type="Pfam" id="PF14197"/>
    </source>
</evidence>
<feature type="compositionally biased region" description="Polar residues" evidence="5">
    <location>
        <begin position="885"/>
        <end position="896"/>
    </location>
</feature>
<feature type="domain" description="Cep57 centrosome microtubule-binding" evidence="6">
    <location>
        <begin position="1106"/>
        <end position="1182"/>
    </location>
</feature>
<sequence length="1217" mass="136870">MTSNISLGPEGESTRRFDDESLRLPVQTSRQEHKPTEHMAYNINTSVLGRTFPEWKGFNDNNDRPEQEPTEDLYGTTSDNIAYNSAKENIPPTSSTLASPTEIKATRSTKTAHIQTVNPRGDNTRRDADRRARGNFQGTDLRDERSDACPGTNFCLYGHHDASNSAHTYSVQAPIKNPQGHSAPKPGYKGPYLQRRSRMQARVEDETERSYVFARTPGRDRDEQVPQPHSSPSPNAANRSKPRRGNVTTLLETLKTAQSQKAESTDPPIEEPSPQESPRDQRAPVPVANAAMARMNRRPQASQMSPSTPNHTARSFFLPDLTHMNDFISGTLKLSSMRNGMPIFVKHGKVHDRDSKSSPDHHAEVEAISVPEDEEKIFVSLDKIREEIQALKEHDDLVSRQAEQLQVEVAELQTQIAKHKSRKDSAMGSDSESSVIDHLNSQKSQLEDQVASLQSRLDKANRKISINEIHTESYITERDEALKSATDHLEKIKRLQSELKVAREELEALQGGNTRDTRDLGLEIKSLRSDNNALRTQHKSLSEENQSLRSHNESISQQQSRLHQELKEARDQLRSTQEDLETLNHEYQAILQENAVLKQDNLSLERHNDKFFNDNKALQQKNSLLERRVHDLQDDNAKLNELLDAVNADNGTMTVDAKEMKRLETRNCKLSAENAELQQHIIDLKSDFASKRMVHDQEKRQLAAANDHLNQQIDQISKKFERFVQDNKAQAATYEEKQSSMTRHLRELAERESALTGQLKDIADHETTLQHELQRKAQAAVEVRQLSKEIMNLVNNAKAKKAKTARIVEPVKTKGTTLGESSARSLTSQTDMPIQEDFTRQIDLTQGSDFASNFAKGEISQLRESLRQAHAEAQQQDITDESIASDPNTTEEASQSLPPPFVPRARSEDAATQRAASLMSKVQSGSTKPQPLGILKNVESSKTTRNGVIKNARWGGEEDLTGRFSVKSGLSELSLPTRTSQADFIRPRHNSDGARLDLDANEERNMTSALFMDDITLETEKRAEKGRAKKPIPSLSKDAKRVLDSLCHDHDCNNCIVCARVISHRHEDDAAAKNGPNKKRTVRVDRPVAASDRIPSRPNTDYEDQPTLRPARDPAVALAVVIKGLRDEEAHLEAALARAQAQYNALDASVGRRQRRQLSAEIHRLMKQRDVKRDQLYDLHDVLEGQKAKGQEMTAEEVEVTIMSVLSRDETWDGIVD</sequence>
<feature type="domain" description="PPC89 centrosome localisation" evidence="7">
    <location>
        <begin position="446"/>
        <end position="508"/>
    </location>
</feature>
<dbReference type="Pfam" id="PF14197">
    <property type="entry name" value="Cep57_CLD_2"/>
    <property type="match status" value="1"/>
</dbReference>
<feature type="compositionally biased region" description="Basic and acidic residues" evidence="5">
    <location>
        <begin position="122"/>
        <end position="132"/>
    </location>
</feature>
<comment type="caution">
    <text evidence="8">The sequence shown here is derived from an EMBL/GenBank/DDBJ whole genome shotgun (WGS) entry which is preliminary data.</text>
</comment>
<feature type="region of interest" description="Disordered" evidence="5">
    <location>
        <begin position="531"/>
        <end position="574"/>
    </location>
</feature>
<feature type="compositionally biased region" description="Polar residues" evidence="5">
    <location>
        <begin position="543"/>
        <end position="561"/>
    </location>
</feature>
<dbReference type="GO" id="GO:0008017">
    <property type="term" value="F:microtubule binding"/>
    <property type="evidence" value="ECO:0007669"/>
    <property type="project" value="InterPro"/>
</dbReference>
<feature type="compositionally biased region" description="Polar residues" evidence="5">
    <location>
        <begin position="75"/>
        <end position="99"/>
    </location>
</feature>
<evidence type="ECO:0000256" key="5">
    <source>
        <dbReference type="SAM" id="MobiDB-lite"/>
    </source>
</evidence>
<feature type="compositionally biased region" description="Basic and acidic residues" evidence="5">
    <location>
        <begin position="12"/>
        <end position="22"/>
    </location>
</feature>
<dbReference type="Gene3D" id="1.10.287.1490">
    <property type="match status" value="1"/>
</dbReference>
<dbReference type="STRING" id="155417.A0A4Q4T629"/>
<evidence type="ECO:0000313" key="8">
    <source>
        <dbReference type="EMBL" id="RYP01855.1"/>
    </source>
</evidence>
<feature type="compositionally biased region" description="Polar residues" evidence="5">
    <location>
        <begin position="106"/>
        <end position="118"/>
    </location>
</feature>
<comment type="subcellular location">
    <subcellularLocation>
        <location evidence="1">Cytoplasm</location>
        <location evidence="1">Cytoskeleton</location>
        <location evidence="1">Microtubule organizing center</location>
    </subcellularLocation>
</comment>
<dbReference type="InterPro" id="IPR025925">
    <property type="entry name" value="PPC89_CLD"/>
</dbReference>
<feature type="coiled-coil region" evidence="4">
    <location>
        <begin position="769"/>
        <end position="803"/>
    </location>
</feature>